<dbReference type="Pfam" id="PF15070">
    <property type="entry name" value="GOLGA2L5"/>
    <property type="match status" value="1"/>
</dbReference>
<reference evidence="3 4" key="1">
    <citation type="submission" date="2023-05" db="EMBL/GenBank/DDBJ databases">
        <title>B98-5 Cell Line De Novo Hybrid Assembly: An Optical Mapping Approach.</title>
        <authorList>
            <person name="Kananen K."/>
            <person name="Auerbach J.A."/>
            <person name="Kautto E."/>
            <person name="Blachly J.S."/>
        </authorList>
    </citation>
    <scope>NUCLEOTIDE SEQUENCE [LARGE SCALE GENOMIC DNA]</scope>
    <source>
        <strain evidence="3">B95-8</strain>
        <tissue evidence="3">Cell line</tissue>
    </source>
</reference>
<organism evidence="3 4">
    <name type="scientific">Saguinus oedipus</name>
    <name type="common">Cotton-top tamarin</name>
    <name type="synonym">Oedipomidas oedipus</name>
    <dbReference type="NCBI Taxonomy" id="9490"/>
    <lineage>
        <taxon>Eukaryota</taxon>
        <taxon>Metazoa</taxon>
        <taxon>Chordata</taxon>
        <taxon>Craniata</taxon>
        <taxon>Vertebrata</taxon>
        <taxon>Euteleostomi</taxon>
        <taxon>Mammalia</taxon>
        <taxon>Eutheria</taxon>
        <taxon>Euarchontoglires</taxon>
        <taxon>Primates</taxon>
        <taxon>Haplorrhini</taxon>
        <taxon>Platyrrhini</taxon>
        <taxon>Cebidae</taxon>
        <taxon>Callitrichinae</taxon>
        <taxon>Saguinus</taxon>
    </lineage>
</organism>
<proteinExistence type="predicted"/>
<gene>
    <name evidence="3" type="ORF">P7K49_002398</name>
</gene>
<protein>
    <recommendedName>
        <fullName evidence="2">Golgin subfamily A conserved domain-containing protein</fullName>
    </recommendedName>
</protein>
<sequence length="108" mass="12371">MEVKLKSQEAQCLQQHVATSQQLSPEKEALHRRLLLQAQLEAQLQQQDAKRWPNGEHLEAANQWNQQLQAPVSLTAFPGEGTGDRTEEEERAQDEEGTVSRIELRSWK</sequence>
<dbReference type="Proteomes" id="UP001266305">
    <property type="component" value="Unassembled WGS sequence"/>
</dbReference>
<feature type="region of interest" description="Disordered" evidence="1">
    <location>
        <begin position="73"/>
        <end position="108"/>
    </location>
</feature>
<name>A0ABQ9WL61_SAGOE</name>
<evidence type="ECO:0000313" key="3">
    <source>
        <dbReference type="EMBL" id="KAK2121012.1"/>
    </source>
</evidence>
<feature type="compositionally biased region" description="Acidic residues" evidence="1">
    <location>
        <begin position="86"/>
        <end position="97"/>
    </location>
</feature>
<comment type="caution">
    <text evidence="3">The sequence shown here is derived from an EMBL/GenBank/DDBJ whole genome shotgun (WGS) entry which is preliminary data.</text>
</comment>
<dbReference type="InterPro" id="IPR043976">
    <property type="entry name" value="GOLGA_cons_dom"/>
</dbReference>
<accession>A0ABQ9WL61</accession>
<dbReference type="EMBL" id="JASSZA010000001">
    <property type="protein sequence ID" value="KAK2121012.1"/>
    <property type="molecule type" value="Genomic_DNA"/>
</dbReference>
<feature type="domain" description="Golgin subfamily A conserved" evidence="2">
    <location>
        <begin position="6"/>
        <end position="95"/>
    </location>
</feature>
<keyword evidence="4" id="KW-1185">Reference proteome</keyword>
<evidence type="ECO:0000256" key="1">
    <source>
        <dbReference type="SAM" id="MobiDB-lite"/>
    </source>
</evidence>
<evidence type="ECO:0000259" key="2">
    <source>
        <dbReference type="Pfam" id="PF15070"/>
    </source>
</evidence>
<evidence type="ECO:0000313" key="4">
    <source>
        <dbReference type="Proteomes" id="UP001266305"/>
    </source>
</evidence>